<proteinExistence type="predicted"/>
<dbReference type="EMBL" id="ML208446">
    <property type="protein sequence ID" value="TFK65170.1"/>
    <property type="molecule type" value="Genomic_DNA"/>
</dbReference>
<evidence type="ECO:0000313" key="2">
    <source>
        <dbReference type="Proteomes" id="UP000308600"/>
    </source>
</evidence>
<reference evidence="1 2" key="1">
    <citation type="journal article" date="2019" name="Nat. Ecol. Evol.">
        <title>Megaphylogeny resolves global patterns of mushroom evolution.</title>
        <authorList>
            <person name="Varga T."/>
            <person name="Krizsan K."/>
            <person name="Foldi C."/>
            <person name="Dima B."/>
            <person name="Sanchez-Garcia M."/>
            <person name="Sanchez-Ramirez S."/>
            <person name="Szollosi G.J."/>
            <person name="Szarkandi J.G."/>
            <person name="Papp V."/>
            <person name="Albert L."/>
            <person name="Andreopoulos W."/>
            <person name="Angelini C."/>
            <person name="Antonin V."/>
            <person name="Barry K.W."/>
            <person name="Bougher N.L."/>
            <person name="Buchanan P."/>
            <person name="Buyck B."/>
            <person name="Bense V."/>
            <person name="Catcheside P."/>
            <person name="Chovatia M."/>
            <person name="Cooper J."/>
            <person name="Damon W."/>
            <person name="Desjardin D."/>
            <person name="Finy P."/>
            <person name="Geml J."/>
            <person name="Haridas S."/>
            <person name="Hughes K."/>
            <person name="Justo A."/>
            <person name="Karasinski D."/>
            <person name="Kautmanova I."/>
            <person name="Kiss B."/>
            <person name="Kocsube S."/>
            <person name="Kotiranta H."/>
            <person name="LaButti K.M."/>
            <person name="Lechner B.E."/>
            <person name="Liimatainen K."/>
            <person name="Lipzen A."/>
            <person name="Lukacs Z."/>
            <person name="Mihaltcheva S."/>
            <person name="Morgado L.N."/>
            <person name="Niskanen T."/>
            <person name="Noordeloos M.E."/>
            <person name="Ohm R.A."/>
            <person name="Ortiz-Santana B."/>
            <person name="Ovrebo C."/>
            <person name="Racz N."/>
            <person name="Riley R."/>
            <person name="Savchenko A."/>
            <person name="Shiryaev A."/>
            <person name="Soop K."/>
            <person name="Spirin V."/>
            <person name="Szebenyi C."/>
            <person name="Tomsovsky M."/>
            <person name="Tulloss R.E."/>
            <person name="Uehling J."/>
            <person name="Grigoriev I.V."/>
            <person name="Vagvolgyi C."/>
            <person name="Papp T."/>
            <person name="Martin F.M."/>
            <person name="Miettinen O."/>
            <person name="Hibbett D.S."/>
            <person name="Nagy L.G."/>
        </authorList>
    </citation>
    <scope>NUCLEOTIDE SEQUENCE [LARGE SCALE GENOMIC DNA]</scope>
    <source>
        <strain evidence="1 2">NL-1719</strain>
    </source>
</reference>
<protein>
    <submittedName>
        <fullName evidence="1">Uncharacterized protein</fullName>
    </submittedName>
</protein>
<accession>A0ACD3AHE3</accession>
<name>A0ACD3AHE3_9AGAR</name>
<dbReference type="Proteomes" id="UP000308600">
    <property type="component" value="Unassembled WGS sequence"/>
</dbReference>
<organism evidence="1 2">
    <name type="scientific">Pluteus cervinus</name>
    <dbReference type="NCBI Taxonomy" id="181527"/>
    <lineage>
        <taxon>Eukaryota</taxon>
        <taxon>Fungi</taxon>
        <taxon>Dikarya</taxon>
        <taxon>Basidiomycota</taxon>
        <taxon>Agaricomycotina</taxon>
        <taxon>Agaricomycetes</taxon>
        <taxon>Agaricomycetidae</taxon>
        <taxon>Agaricales</taxon>
        <taxon>Pluteineae</taxon>
        <taxon>Pluteaceae</taxon>
        <taxon>Pluteus</taxon>
    </lineage>
</organism>
<gene>
    <name evidence="1" type="ORF">BDN72DRAFT_209174</name>
</gene>
<evidence type="ECO:0000313" key="1">
    <source>
        <dbReference type="EMBL" id="TFK65170.1"/>
    </source>
</evidence>
<keyword evidence="2" id="KW-1185">Reference proteome</keyword>
<sequence length="295" mass="33655">MPRLVGLELGSIFEEPGYRTQHPTLVELIGSGLPPPSLDFPILSSFRAFGTSSPAYIQLLAQMTFQPQFSLNLTYKPWRYNSRDLVLALQILNRAIRNSSMTIRTVRCYSADNPAHNVICFMFSFDPRLGSPFVTFTVEVVLLPWHSFNYGRWLRELALFPLDDVKFLSTEGLSRLDSWTDNLFTGLSNLRRLQLLDHGDVLLVFLISDSNLTTGTIAFPALEELEIHDIHFPIELKSALPRCFIARETRYARLRELTFVGCKVTDAAAKKLEGQVDKLRRISIEAHQQEQRLHS</sequence>